<proteinExistence type="predicted"/>
<evidence type="ECO:0000313" key="1">
    <source>
        <dbReference type="EMBL" id="EEQ91182.2"/>
    </source>
</evidence>
<evidence type="ECO:0000313" key="2">
    <source>
        <dbReference type="Proteomes" id="UP000002039"/>
    </source>
</evidence>
<protein>
    <submittedName>
        <fullName evidence="1">Uncharacterized protein</fullName>
    </submittedName>
</protein>
<keyword evidence="2" id="KW-1185">Reference proteome</keyword>
<organism evidence="1 2">
    <name type="scientific">Ajellomyces dermatitidis (strain ER-3 / ATCC MYA-2586)</name>
    <name type="common">Blastomyces dermatitidis</name>
    <dbReference type="NCBI Taxonomy" id="559297"/>
    <lineage>
        <taxon>Eukaryota</taxon>
        <taxon>Fungi</taxon>
        <taxon>Dikarya</taxon>
        <taxon>Ascomycota</taxon>
        <taxon>Pezizomycotina</taxon>
        <taxon>Eurotiomycetes</taxon>
        <taxon>Eurotiomycetidae</taxon>
        <taxon>Onygenales</taxon>
        <taxon>Ajellomycetaceae</taxon>
        <taxon>Blastomyces</taxon>
    </lineage>
</organism>
<dbReference type="GeneID" id="69028199"/>
<dbReference type="RefSeq" id="XP_045277763.1">
    <property type="nucleotide sequence ID" value="XM_045422036.1"/>
</dbReference>
<dbReference type="Proteomes" id="UP000002039">
    <property type="component" value="Unassembled WGS sequence"/>
</dbReference>
<accession>A0ABP2F655</accession>
<reference evidence="2" key="1">
    <citation type="journal article" date="2015" name="PLoS Genet.">
        <title>The dynamic genome and transcriptome of the human fungal pathogen Blastomyces and close relative Emmonsia.</title>
        <authorList>
            <person name="Munoz J.F."/>
            <person name="Gauthier G.M."/>
            <person name="Desjardins C.A."/>
            <person name="Gallo J.E."/>
            <person name="Holder J."/>
            <person name="Sullivan T.D."/>
            <person name="Marty A.J."/>
            <person name="Carmen J.C."/>
            <person name="Chen Z."/>
            <person name="Ding L."/>
            <person name="Gujja S."/>
            <person name="Magrini V."/>
            <person name="Misas E."/>
            <person name="Mitreva M."/>
            <person name="Priest M."/>
            <person name="Saif S."/>
            <person name="Whiston E.A."/>
            <person name="Young S."/>
            <person name="Zeng Q."/>
            <person name="Goldman W.E."/>
            <person name="Mardis E.R."/>
            <person name="Taylor J.W."/>
            <person name="McEwen J.G."/>
            <person name="Clay O.K."/>
            <person name="Klein B.S."/>
            <person name="Cuomo C.A."/>
        </authorList>
    </citation>
    <scope>NUCLEOTIDE SEQUENCE [LARGE SCALE GENOMIC DNA]</scope>
    <source>
        <strain evidence="2">ER-3 / ATCC MYA-2586</strain>
    </source>
</reference>
<sequence length="65" mass="7372">MAVVRNEGFTRLSQAMLVLRDEGYLEFDRIFANGFERNSISQHLCGDTILNDKYDYKTCGPHSAG</sequence>
<gene>
    <name evidence="1" type="ORF">BDCG_06302</name>
</gene>
<dbReference type="EMBL" id="EQ999978">
    <property type="protein sequence ID" value="EEQ91182.2"/>
    <property type="molecule type" value="Genomic_DNA"/>
</dbReference>
<name>A0ABP2F655_AJEDR</name>